<protein>
    <submittedName>
        <fullName evidence="2">Uncharacterized protein</fullName>
    </submittedName>
</protein>
<dbReference type="Proteomes" id="UP000828390">
    <property type="component" value="Unassembled WGS sequence"/>
</dbReference>
<dbReference type="EMBL" id="JAIWYP010000015">
    <property type="protein sequence ID" value="KAH3701893.1"/>
    <property type="molecule type" value="Genomic_DNA"/>
</dbReference>
<sequence length="153" mass="17630">MNQCASLSFTQFSTQSQVPLAPLDFVTSDQFSALIQRLDRIDNALKQLDGIQSSANIITVRLDQIDNRVSDIEVKLKDIERSREYDFKNIDSKKTHSDVESLKANLKQIEEQQKTLNTEVRHDITDIRSRTMRENLLFFGIPKVQDSENTEQV</sequence>
<evidence type="ECO:0000256" key="1">
    <source>
        <dbReference type="SAM" id="Coils"/>
    </source>
</evidence>
<name>A0A9D3YPI0_DREPO</name>
<evidence type="ECO:0000313" key="3">
    <source>
        <dbReference type="Proteomes" id="UP000828390"/>
    </source>
</evidence>
<organism evidence="2 3">
    <name type="scientific">Dreissena polymorpha</name>
    <name type="common">Zebra mussel</name>
    <name type="synonym">Mytilus polymorpha</name>
    <dbReference type="NCBI Taxonomy" id="45954"/>
    <lineage>
        <taxon>Eukaryota</taxon>
        <taxon>Metazoa</taxon>
        <taxon>Spiralia</taxon>
        <taxon>Lophotrochozoa</taxon>
        <taxon>Mollusca</taxon>
        <taxon>Bivalvia</taxon>
        <taxon>Autobranchia</taxon>
        <taxon>Heteroconchia</taxon>
        <taxon>Euheterodonta</taxon>
        <taxon>Imparidentia</taxon>
        <taxon>Neoheterodontei</taxon>
        <taxon>Myida</taxon>
        <taxon>Dreissenoidea</taxon>
        <taxon>Dreissenidae</taxon>
        <taxon>Dreissena</taxon>
    </lineage>
</organism>
<accession>A0A9D3YPI0</accession>
<reference evidence="2" key="1">
    <citation type="journal article" date="2019" name="bioRxiv">
        <title>The Genome of the Zebra Mussel, Dreissena polymorpha: A Resource for Invasive Species Research.</title>
        <authorList>
            <person name="McCartney M.A."/>
            <person name="Auch B."/>
            <person name="Kono T."/>
            <person name="Mallez S."/>
            <person name="Zhang Y."/>
            <person name="Obille A."/>
            <person name="Becker A."/>
            <person name="Abrahante J.E."/>
            <person name="Garbe J."/>
            <person name="Badalamenti J.P."/>
            <person name="Herman A."/>
            <person name="Mangelson H."/>
            <person name="Liachko I."/>
            <person name="Sullivan S."/>
            <person name="Sone E.D."/>
            <person name="Koren S."/>
            <person name="Silverstein K.A.T."/>
            <person name="Beckman K.B."/>
            <person name="Gohl D.M."/>
        </authorList>
    </citation>
    <scope>NUCLEOTIDE SEQUENCE</scope>
    <source>
        <strain evidence="2">Duluth1</strain>
        <tissue evidence="2">Whole animal</tissue>
    </source>
</reference>
<gene>
    <name evidence="2" type="ORF">DPMN_076889</name>
</gene>
<comment type="caution">
    <text evidence="2">The sequence shown here is derived from an EMBL/GenBank/DDBJ whole genome shotgun (WGS) entry which is preliminary data.</text>
</comment>
<keyword evidence="3" id="KW-1185">Reference proteome</keyword>
<proteinExistence type="predicted"/>
<feature type="coiled-coil region" evidence="1">
    <location>
        <begin position="62"/>
        <end position="119"/>
    </location>
</feature>
<evidence type="ECO:0000313" key="2">
    <source>
        <dbReference type="EMBL" id="KAH3701893.1"/>
    </source>
</evidence>
<keyword evidence="1" id="KW-0175">Coiled coil</keyword>
<dbReference type="AlphaFoldDB" id="A0A9D3YPI0"/>
<reference evidence="2" key="2">
    <citation type="submission" date="2020-11" db="EMBL/GenBank/DDBJ databases">
        <authorList>
            <person name="McCartney M.A."/>
            <person name="Auch B."/>
            <person name="Kono T."/>
            <person name="Mallez S."/>
            <person name="Becker A."/>
            <person name="Gohl D.M."/>
            <person name="Silverstein K.A.T."/>
            <person name="Koren S."/>
            <person name="Bechman K.B."/>
            <person name="Herman A."/>
            <person name="Abrahante J.E."/>
            <person name="Garbe J."/>
        </authorList>
    </citation>
    <scope>NUCLEOTIDE SEQUENCE</scope>
    <source>
        <strain evidence="2">Duluth1</strain>
        <tissue evidence="2">Whole animal</tissue>
    </source>
</reference>